<evidence type="ECO:0008006" key="3">
    <source>
        <dbReference type="Google" id="ProtNLM"/>
    </source>
</evidence>
<accession>A0ABW6NXC3</accession>
<dbReference type="RefSeq" id="WP_387389939.1">
    <property type="nucleotide sequence ID" value="NZ_JBIAMT010000001.1"/>
</dbReference>
<protein>
    <recommendedName>
        <fullName evidence="3">Apea-like HEPN domain-containing protein</fullName>
    </recommendedName>
</protein>
<evidence type="ECO:0000313" key="1">
    <source>
        <dbReference type="EMBL" id="MFF0495681.1"/>
    </source>
</evidence>
<gene>
    <name evidence="1" type="ORF">ACFYU5_04680</name>
</gene>
<sequence length="420" mass="48614">MSISRERVVEVIAQMLSLTASEADGRYVFELPVEDRSLKLDFDRLDRMIADVGAYKCLDETAVVLGKSFEVLLRRENSVRMLRFRNRREPLVVADVQHGIEYIIGPPSDAYLVFLLLGLPEDIGPRNMRGYYPRDVVRYSELTEEAIEVLGVMLGVQSLRINSTSSIRLDRWQNYADAFFFQLGFNLDMAITQERYFAELLRPSRISRLRRTRLVDLDAPRRHYIADLVYHYQLAVSAESPMLEYLSFYHIAEHWFESIYQEDLVKKLQQQITSPNFSYKRSKDIRQVIKTVTKAVALRNEELVINEQVALKLTLERHVNLDELRDDIHAFEKGLASYYAESKVKFCEGATVDLTASDSQAVYMALAQRIYKTRNALVHSKDGSKAKFVPFSHERQLIREIPLIRFIAEQIIVATSDVLE</sequence>
<name>A0ABW6NXC3_9NOCA</name>
<dbReference type="Proteomes" id="UP001601442">
    <property type="component" value="Unassembled WGS sequence"/>
</dbReference>
<keyword evidence="2" id="KW-1185">Reference proteome</keyword>
<proteinExistence type="predicted"/>
<reference evidence="1 2" key="1">
    <citation type="submission" date="2024-10" db="EMBL/GenBank/DDBJ databases">
        <title>The Natural Products Discovery Center: Release of the First 8490 Sequenced Strains for Exploring Actinobacteria Biosynthetic Diversity.</title>
        <authorList>
            <person name="Kalkreuter E."/>
            <person name="Kautsar S.A."/>
            <person name="Yang D."/>
            <person name="Bader C.D."/>
            <person name="Teijaro C.N."/>
            <person name="Fluegel L."/>
            <person name="Davis C.M."/>
            <person name="Simpson J.R."/>
            <person name="Lauterbach L."/>
            <person name="Steele A.D."/>
            <person name="Gui C."/>
            <person name="Meng S."/>
            <person name="Li G."/>
            <person name="Viehrig K."/>
            <person name="Ye F."/>
            <person name="Su P."/>
            <person name="Kiefer A.F."/>
            <person name="Nichols A."/>
            <person name="Cepeda A.J."/>
            <person name="Yan W."/>
            <person name="Fan B."/>
            <person name="Jiang Y."/>
            <person name="Adhikari A."/>
            <person name="Zheng C.-J."/>
            <person name="Schuster L."/>
            <person name="Cowan T.M."/>
            <person name="Smanski M.J."/>
            <person name="Chevrette M.G."/>
            <person name="De Carvalho L.P.S."/>
            <person name="Shen B."/>
        </authorList>
    </citation>
    <scope>NUCLEOTIDE SEQUENCE [LARGE SCALE GENOMIC DNA]</scope>
    <source>
        <strain evidence="1 2">NPDC004119</strain>
    </source>
</reference>
<evidence type="ECO:0000313" key="2">
    <source>
        <dbReference type="Proteomes" id="UP001601442"/>
    </source>
</evidence>
<organism evidence="1 2">
    <name type="scientific">Nocardia aobensis</name>
    <dbReference type="NCBI Taxonomy" id="257277"/>
    <lineage>
        <taxon>Bacteria</taxon>
        <taxon>Bacillati</taxon>
        <taxon>Actinomycetota</taxon>
        <taxon>Actinomycetes</taxon>
        <taxon>Mycobacteriales</taxon>
        <taxon>Nocardiaceae</taxon>
        <taxon>Nocardia</taxon>
    </lineage>
</organism>
<dbReference type="EMBL" id="JBIAMT010000001">
    <property type="protein sequence ID" value="MFF0495681.1"/>
    <property type="molecule type" value="Genomic_DNA"/>
</dbReference>
<comment type="caution">
    <text evidence="1">The sequence shown here is derived from an EMBL/GenBank/DDBJ whole genome shotgun (WGS) entry which is preliminary data.</text>
</comment>